<feature type="non-terminal residue" evidence="1">
    <location>
        <position position="44"/>
    </location>
</feature>
<dbReference type="AlphaFoldDB" id="X0XRR6"/>
<protein>
    <recommendedName>
        <fullName evidence="2">ATP phosphoribosyltransferase</fullName>
    </recommendedName>
</protein>
<reference evidence="1" key="1">
    <citation type="journal article" date="2014" name="Front. Microbiol.">
        <title>High frequency of phylogenetically diverse reductive dehalogenase-homologous genes in deep subseafloor sedimentary metagenomes.</title>
        <authorList>
            <person name="Kawai M."/>
            <person name="Futagami T."/>
            <person name="Toyoda A."/>
            <person name="Takaki Y."/>
            <person name="Nishi S."/>
            <person name="Hori S."/>
            <person name="Arai W."/>
            <person name="Tsubouchi T."/>
            <person name="Morono Y."/>
            <person name="Uchiyama I."/>
            <person name="Ito T."/>
            <person name="Fujiyama A."/>
            <person name="Inagaki F."/>
            <person name="Takami H."/>
        </authorList>
    </citation>
    <scope>NUCLEOTIDE SEQUENCE</scope>
    <source>
        <strain evidence="1">Expedition CK06-06</strain>
    </source>
</reference>
<comment type="caution">
    <text evidence="1">The sequence shown here is derived from an EMBL/GenBank/DDBJ whole genome shotgun (WGS) entry which is preliminary data.</text>
</comment>
<organism evidence="1">
    <name type="scientific">marine sediment metagenome</name>
    <dbReference type="NCBI Taxonomy" id="412755"/>
    <lineage>
        <taxon>unclassified sequences</taxon>
        <taxon>metagenomes</taxon>
        <taxon>ecological metagenomes</taxon>
    </lineage>
</organism>
<evidence type="ECO:0000313" key="1">
    <source>
        <dbReference type="EMBL" id="GAG27566.1"/>
    </source>
</evidence>
<sequence>MIKLALPAGELRTPVAAALDSVGLKVEGYGEGSRTYILSVGGHK</sequence>
<accession>X0XRR6</accession>
<proteinExistence type="predicted"/>
<dbReference type="EMBL" id="BARS01034997">
    <property type="protein sequence ID" value="GAG27566.1"/>
    <property type="molecule type" value="Genomic_DNA"/>
</dbReference>
<evidence type="ECO:0008006" key="2">
    <source>
        <dbReference type="Google" id="ProtNLM"/>
    </source>
</evidence>
<gene>
    <name evidence="1" type="ORF">S01H1_53992</name>
</gene>
<dbReference type="Gene3D" id="3.40.190.10">
    <property type="entry name" value="Periplasmic binding protein-like II"/>
    <property type="match status" value="1"/>
</dbReference>
<name>X0XRR6_9ZZZZ</name>